<evidence type="ECO:0000313" key="2">
    <source>
        <dbReference type="Proteomes" id="UP001054837"/>
    </source>
</evidence>
<dbReference type="AlphaFoldDB" id="A0AAV4V1V6"/>
<reference evidence="1 2" key="1">
    <citation type="submission" date="2021-06" db="EMBL/GenBank/DDBJ databases">
        <title>Caerostris darwini draft genome.</title>
        <authorList>
            <person name="Kono N."/>
            <person name="Arakawa K."/>
        </authorList>
    </citation>
    <scope>NUCLEOTIDE SEQUENCE [LARGE SCALE GENOMIC DNA]</scope>
</reference>
<accession>A0AAV4V1V6</accession>
<gene>
    <name evidence="1" type="primary">PO11_74</name>
    <name evidence="1" type="ORF">CDAR_543551</name>
</gene>
<name>A0AAV4V1V6_9ARAC</name>
<protein>
    <submittedName>
        <fullName evidence="1">Retrovirus-related Pol polyprotein from type-1 retrotransposable element R1</fullName>
    </submittedName>
</protein>
<organism evidence="1 2">
    <name type="scientific">Caerostris darwini</name>
    <dbReference type="NCBI Taxonomy" id="1538125"/>
    <lineage>
        <taxon>Eukaryota</taxon>
        <taxon>Metazoa</taxon>
        <taxon>Ecdysozoa</taxon>
        <taxon>Arthropoda</taxon>
        <taxon>Chelicerata</taxon>
        <taxon>Arachnida</taxon>
        <taxon>Araneae</taxon>
        <taxon>Araneomorphae</taxon>
        <taxon>Entelegynae</taxon>
        <taxon>Araneoidea</taxon>
        <taxon>Araneidae</taxon>
        <taxon>Caerostris</taxon>
    </lineage>
</organism>
<sequence>MARRKTPGLDGITIELVEAINKGVRDILLYTFNKCLDLGHFPTCWKSAKLILLNKPGKDRSEPKAYRRICLLPTMSKVLDKLLAQLIFFHLKSGNFLNPQQHGFRPEISCKTTKEPGGGEVEESVVRLHHLTGRRRGF</sequence>
<keyword evidence="2" id="KW-1185">Reference proteome</keyword>
<dbReference type="PANTHER" id="PTHR19446">
    <property type="entry name" value="REVERSE TRANSCRIPTASES"/>
    <property type="match status" value="1"/>
</dbReference>
<comment type="caution">
    <text evidence="1">The sequence shown here is derived from an EMBL/GenBank/DDBJ whole genome shotgun (WGS) entry which is preliminary data.</text>
</comment>
<dbReference type="EMBL" id="BPLQ01012283">
    <property type="protein sequence ID" value="GIY64172.1"/>
    <property type="molecule type" value="Genomic_DNA"/>
</dbReference>
<dbReference type="Proteomes" id="UP001054837">
    <property type="component" value="Unassembled WGS sequence"/>
</dbReference>
<proteinExistence type="predicted"/>
<evidence type="ECO:0000313" key="1">
    <source>
        <dbReference type="EMBL" id="GIY64172.1"/>
    </source>
</evidence>